<protein>
    <recommendedName>
        <fullName evidence="8">Cytochrome b561 bacterial/Ni-hydrogenase domain-containing protein</fullName>
    </recommendedName>
</protein>
<dbReference type="Pfam" id="PF01292">
    <property type="entry name" value="Ni_hydr_CYTB"/>
    <property type="match status" value="1"/>
</dbReference>
<feature type="transmembrane region" description="Helical" evidence="7">
    <location>
        <begin position="149"/>
        <end position="170"/>
    </location>
</feature>
<keyword evidence="3 7" id="KW-0812">Transmembrane</keyword>
<evidence type="ECO:0000256" key="2">
    <source>
        <dbReference type="ARBA" id="ARBA00022475"/>
    </source>
</evidence>
<proteinExistence type="predicted"/>
<evidence type="ECO:0000256" key="4">
    <source>
        <dbReference type="ARBA" id="ARBA00022989"/>
    </source>
</evidence>
<organism evidence="9">
    <name type="scientific">marine metagenome</name>
    <dbReference type="NCBI Taxonomy" id="408172"/>
    <lineage>
        <taxon>unclassified sequences</taxon>
        <taxon>metagenomes</taxon>
        <taxon>ecological metagenomes</taxon>
    </lineage>
</organism>
<dbReference type="GO" id="GO:0009055">
    <property type="term" value="F:electron transfer activity"/>
    <property type="evidence" value="ECO:0007669"/>
    <property type="project" value="InterPro"/>
</dbReference>
<accession>A0A381NG10</accession>
<keyword evidence="4 7" id="KW-1133">Transmembrane helix</keyword>
<feature type="transmembrane region" description="Helical" evidence="7">
    <location>
        <begin position="53"/>
        <end position="76"/>
    </location>
</feature>
<sequence length="287" mass="32276">MYLAIGLAVLFVVGHMLWYRSRGFSEHEETADVQGSVAGIPERIVRHTLPSRIFHWTMAASMLVLLITAFVPWLGLEFAWVTIHWIAGAVLILTIIYHVIHSIVWQDLWSMMSMGAKDFREAMGHFRHLLSSKSPEPEKPGKYPFDHRMYHHGIIVVSLTAIVTGVFMTLRIKTPFWEPNAYYPFVDQAVAGMNEMGEPGAATGLVFVIHGIAGVALIVMVAAHIYFAIRPDKRYYLWGMIRGWIDREQYLAHFDPDKWSVGDGTIQESPPGGAIADSTVSAPRVDD</sequence>
<dbReference type="InterPro" id="IPR011577">
    <property type="entry name" value="Cyt_b561_bac/Ni-Hgenase"/>
</dbReference>
<dbReference type="PANTHER" id="PTHR30485:SF1">
    <property type="entry name" value="CYTOCHROME YDHU-RELATED"/>
    <property type="match status" value="1"/>
</dbReference>
<feature type="transmembrane region" description="Helical" evidence="7">
    <location>
        <begin position="82"/>
        <end position="104"/>
    </location>
</feature>
<evidence type="ECO:0000256" key="3">
    <source>
        <dbReference type="ARBA" id="ARBA00022692"/>
    </source>
</evidence>
<evidence type="ECO:0000256" key="6">
    <source>
        <dbReference type="SAM" id="MobiDB-lite"/>
    </source>
</evidence>
<dbReference type="GO" id="GO:0020037">
    <property type="term" value="F:heme binding"/>
    <property type="evidence" value="ECO:0007669"/>
    <property type="project" value="TreeGrafter"/>
</dbReference>
<feature type="region of interest" description="Disordered" evidence="6">
    <location>
        <begin position="262"/>
        <end position="287"/>
    </location>
</feature>
<keyword evidence="5 7" id="KW-0472">Membrane</keyword>
<name>A0A381NG10_9ZZZZ</name>
<evidence type="ECO:0000256" key="1">
    <source>
        <dbReference type="ARBA" id="ARBA00004651"/>
    </source>
</evidence>
<dbReference type="InterPro" id="IPR016174">
    <property type="entry name" value="Di-haem_cyt_TM"/>
</dbReference>
<dbReference type="AlphaFoldDB" id="A0A381NG10"/>
<gene>
    <name evidence="9" type="ORF">METZ01_LOCUS6325</name>
</gene>
<comment type="subcellular location">
    <subcellularLocation>
        <location evidence="1">Cell membrane</location>
        <topology evidence="1">Multi-pass membrane protein</topology>
    </subcellularLocation>
</comment>
<evidence type="ECO:0000256" key="7">
    <source>
        <dbReference type="SAM" id="Phobius"/>
    </source>
</evidence>
<evidence type="ECO:0000256" key="5">
    <source>
        <dbReference type="ARBA" id="ARBA00023136"/>
    </source>
</evidence>
<dbReference type="EMBL" id="UINC01000333">
    <property type="protein sequence ID" value="SUZ53471.1"/>
    <property type="molecule type" value="Genomic_DNA"/>
</dbReference>
<feature type="transmembrane region" description="Helical" evidence="7">
    <location>
        <begin position="205"/>
        <end position="229"/>
    </location>
</feature>
<dbReference type="GO" id="GO:0022904">
    <property type="term" value="P:respiratory electron transport chain"/>
    <property type="evidence" value="ECO:0007669"/>
    <property type="project" value="InterPro"/>
</dbReference>
<dbReference type="InterPro" id="IPR051542">
    <property type="entry name" value="Hydrogenase_cytochrome"/>
</dbReference>
<dbReference type="GO" id="GO:0005886">
    <property type="term" value="C:plasma membrane"/>
    <property type="evidence" value="ECO:0007669"/>
    <property type="project" value="UniProtKB-SubCell"/>
</dbReference>
<evidence type="ECO:0000313" key="9">
    <source>
        <dbReference type="EMBL" id="SUZ53471.1"/>
    </source>
</evidence>
<dbReference type="PANTHER" id="PTHR30485">
    <property type="entry name" value="NI/FE-HYDROGENASE 1 B-TYPE CYTOCHROME SUBUNIT"/>
    <property type="match status" value="1"/>
</dbReference>
<feature type="domain" description="Cytochrome b561 bacterial/Ni-hydrogenase" evidence="8">
    <location>
        <begin position="46"/>
        <end position="242"/>
    </location>
</feature>
<dbReference type="Gene3D" id="1.20.950.20">
    <property type="entry name" value="Transmembrane di-heme cytochromes, Chain C"/>
    <property type="match status" value="1"/>
</dbReference>
<keyword evidence="2" id="KW-1003">Cell membrane</keyword>
<reference evidence="9" key="1">
    <citation type="submission" date="2018-05" db="EMBL/GenBank/DDBJ databases">
        <authorList>
            <person name="Lanie J.A."/>
            <person name="Ng W.-L."/>
            <person name="Kazmierczak K.M."/>
            <person name="Andrzejewski T.M."/>
            <person name="Davidsen T.M."/>
            <person name="Wayne K.J."/>
            <person name="Tettelin H."/>
            <person name="Glass J.I."/>
            <person name="Rusch D."/>
            <person name="Podicherti R."/>
            <person name="Tsui H.-C.T."/>
            <person name="Winkler M.E."/>
        </authorList>
    </citation>
    <scope>NUCLEOTIDE SEQUENCE</scope>
</reference>
<dbReference type="SUPFAM" id="SSF81342">
    <property type="entry name" value="Transmembrane di-heme cytochromes"/>
    <property type="match status" value="1"/>
</dbReference>
<evidence type="ECO:0000259" key="8">
    <source>
        <dbReference type="Pfam" id="PF01292"/>
    </source>
</evidence>